<proteinExistence type="predicted"/>
<reference evidence="1 2" key="1">
    <citation type="journal article" date="1992" name="Lakartidningen">
        <title>[Penicillin V and not amoxicillin is the first choice preparation in acute otitis].</title>
        <authorList>
            <person name="Kamme C."/>
            <person name="Lundgren K."/>
            <person name="Prellner K."/>
        </authorList>
    </citation>
    <scope>NUCLEOTIDE SEQUENCE [LARGE SCALE GENOMIC DNA]</scope>
    <source>
        <strain evidence="1 2">513A</strain>
    </source>
</reference>
<gene>
    <name evidence="1" type="ORF">EPJ79_00295</name>
</gene>
<accession>A0A5C8D2N7</accession>
<organism evidence="1 2">
    <name type="scientific">Brachyspira aalborgi</name>
    <dbReference type="NCBI Taxonomy" id="29522"/>
    <lineage>
        <taxon>Bacteria</taxon>
        <taxon>Pseudomonadati</taxon>
        <taxon>Spirochaetota</taxon>
        <taxon>Spirochaetia</taxon>
        <taxon>Brachyspirales</taxon>
        <taxon>Brachyspiraceae</taxon>
        <taxon>Brachyspira</taxon>
    </lineage>
</organism>
<sequence>MILKFLFNTLVTVNRQPSTVNRQPSTVNRQPSTVNRQPSTYYYDLKIFFCIARFFDFAFIAIFINLNYRNISAVFGGSNGLR</sequence>
<dbReference type="RefSeq" id="WP_147738001.1">
    <property type="nucleotide sequence ID" value="NZ_SAXU01000001.1"/>
</dbReference>
<evidence type="ECO:0000313" key="1">
    <source>
        <dbReference type="EMBL" id="TXJ19634.1"/>
    </source>
</evidence>
<name>A0A5C8D2N7_9SPIR</name>
<evidence type="ECO:0000313" key="2">
    <source>
        <dbReference type="Proteomes" id="UP000324638"/>
    </source>
</evidence>
<comment type="caution">
    <text evidence="1">The sequence shown here is derived from an EMBL/GenBank/DDBJ whole genome shotgun (WGS) entry which is preliminary data.</text>
</comment>
<protein>
    <submittedName>
        <fullName evidence="1">Uncharacterized protein</fullName>
    </submittedName>
</protein>
<dbReference type="Proteomes" id="UP000324638">
    <property type="component" value="Unassembled WGS sequence"/>
</dbReference>
<dbReference type="AlphaFoldDB" id="A0A5C8D2N7"/>
<dbReference type="EMBL" id="SAXU01000001">
    <property type="protein sequence ID" value="TXJ19634.1"/>
    <property type="molecule type" value="Genomic_DNA"/>
</dbReference>